<evidence type="ECO:0000256" key="2">
    <source>
        <dbReference type="SAM" id="Phobius"/>
    </source>
</evidence>
<dbReference type="RefSeq" id="WP_285579303.1">
    <property type="nucleotide sequence ID" value="NZ_BSTK01000012.1"/>
</dbReference>
<evidence type="ECO:0000313" key="4">
    <source>
        <dbReference type="Proteomes" id="UP001165074"/>
    </source>
</evidence>
<protein>
    <submittedName>
        <fullName evidence="3">Uncharacterized protein</fullName>
    </submittedName>
</protein>
<feature type="transmembrane region" description="Helical" evidence="2">
    <location>
        <begin position="269"/>
        <end position="296"/>
    </location>
</feature>
<dbReference type="Proteomes" id="UP001165074">
    <property type="component" value="Unassembled WGS sequence"/>
</dbReference>
<dbReference type="AlphaFoldDB" id="A0A9W6SBI6"/>
<sequence length="366" mass="38522">MSSELSVDHIQVRNAVMRMDDVAGTLDSLRRLVDQSDIPHLAFGLVGEGARHNYTVSRADELDNLAAGIDKAQTYADNLHKSADLYLGVEDANVRAVLYDIGWIPDSHGAYKPQPPTPPATTSPAPKISSPADLMAVPASAAVGGSGALVVAALGTATAANLKASAGMSALTIGAALAWGAVVWSDDGSIDRALQNWDQVAREARALFGSDVNGVRQALQASWQGIAANSADGRMLEFVIAGMALADRAERRVETLRDMISQMITIHRLALVISMLMVVASVFAFWTAGASLAAAATYAQTLVWVVTVIEGLFLSWGMVAMWGDSEDGFALKGADSGSAAQAVSVLTPPRHSRNKKPQKAPPPFSF</sequence>
<gene>
    <name evidence="3" type="ORF">Airi02_071310</name>
</gene>
<organism evidence="3 4">
    <name type="scientific">Actinoallomurus iriomotensis</name>
    <dbReference type="NCBI Taxonomy" id="478107"/>
    <lineage>
        <taxon>Bacteria</taxon>
        <taxon>Bacillati</taxon>
        <taxon>Actinomycetota</taxon>
        <taxon>Actinomycetes</taxon>
        <taxon>Streptosporangiales</taxon>
        <taxon>Thermomonosporaceae</taxon>
        <taxon>Actinoallomurus</taxon>
    </lineage>
</organism>
<reference evidence="3" key="1">
    <citation type="submission" date="2023-03" db="EMBL/GenBank/DDBJ databases">
        <title>Actinoallomurus iriomotensis NBRC 103684.</title>
        <authorList>
            <person name="Ichikawa N."/>
            <person name="Sato H."/>
            <person name="Tonouchi N."/>
        </authorList>
    </citation>
    <scope>NUCLEOTIDE SEQUENCE</scope>
    <source>
        <strain evidence="3">NBRC 103684</strain>
    </source>
</reference>
<keyword evidence="4" id="KW-1185">Reference proteome</keyword>
<keyword evidence="2" id="KW-0812">Transmembrane</keyword>
<dbReference type="EMBL" id="BSTK01000012">
    <property type="protein sequence ID" value="GLY89202.1"/>
    <property type="molecule type" value="Genomic_DNA"/>
</dbReference>
<evidence type="ECO:0000313" key="3">
    <source>
        <dbReference type="EMBL" id="GLY89202.1"/>
    </source>
</evidence>
<evidence type="ECO:0000256" key="1">
    <source>
        <dbReference type="SAM" id="MobiDB-lite"/>
    </source>
</evidence>
<comment type="caution">
    <text evidence="3">The sequence shown here is derived from an EMBL/GenBank/DDBJ whole genome shotgun (WGS) entry which is preliminary data.</text>
</comment>
<keyword evidence="2" id="KW-1133">Transmembrane helix</keyword>
<accession>A0A9W6SBI6</accession>
<feature type="region of interest" description="Disordered" evidence="1">
    <location>
        <begin position="345"/>
        <end position="366"/>
    </location>
</feature>
<proteinExistence type="predicted"/>
<keyword evidence="2" id="KW-0472">Membrane</keyword>
<feature type="transmembrane region" description="Helical" evidence="2">
    <location>
        <begin position="302"/>
        <end position="322"/>
    </location>
</feature>
<name>A0A9W6SBI6_9ACTN</name>